<proteinExistence type="predicted"/>
<accession>A0A069D5I7</accession>
<organism evidence="2 3">
    <name type="scientific">Bacteroides graminisolvens DSM 19988 = JCM 15093</name>
    <dbReference type="NCBI Taxonomy" id="1121097"/>
    <lineage>
        <taxon>Bacteria</taxon>
        <taxon>Pseudomonadati</taxon>
        <taxon>Bacteroidota</taxon>
        <taxon>Bacteroidia</taxon>
        <taxon>Bacteroidales</taxon>
        <taxon>Bacteroidaceae</taxon>
        <taxon>Bacteroides</taxon>
    </lineage>
</organism>
<dbReference type="eggNOG" id="COG5545">
    <property type="taxonomic scope" value="Bacteria"/>
</dbReference>
<evidence type="ECO:0000313" key="2">
    <source>
        <dbReference type="EMBL" id="GAK38148.1"/>
    </source>
</evidence>
<dbReference type="GO" id="GO:0004386">
    <property type="term" value="F:helicase activity"/>
    <property type="evidence" value="ECO:0007669"/>
    <property type="project" value="UniProtKB-KW"/>
</dbReference>
<feature type="domain" description="Virulence-associated protein E-like" evidence="1">
    <location>
        <begin position="8"/>
        <end position="68"/>
    </location>
</feature>
<reference evidence="2 3" key="1">
    <citation type="journal article" date="2015" name="Microbes Environ.">
        <title>Distribution and evolution of nitrogen fixation genes in the phylum bacteroidetes.</title>
        <authorList>
            <person name="Inoue J."/>
            <person name="Oshima K."/>
            <person name="Suda W."/>
            <person name="Sakamoto M."/>
            <person name="Iino T."/>
            <person name="Noda S."/>
            <person name="Hongoh Y."/>
            <person name="Hattori M."/>
            <person name="Ohkuma M."/>
        </authorList>
    </citation>
    <scope>NUCLEOTIDE SEQUENCE [LARGE SCALE GENOMIC DNA]</scope>
    <source>
        <strain evidence="2 3">JCM 15093</strain>
    </source>
</reference>
<name>A0A069D5I7_9BACE</name>
<dbReference type="InterPro" id="IPR007936">
    <property type="entry name" value="VapE-like_dom"/>
</dbReference>
<evidence type="ECO:0000259" key="1">
    <source>
        <dbReference type="Pfam" id="PF05272"/>
    </source>
</evidence>
<keyword evidence="2" id="KW-0347">Helicase</keyword>
<dbReference type="Proteomes" id="UP000027601">
    <property type="component" value="Unassembled WGS sequence"/>
</dbReference>
<protein>
    <submittedName>
        <fullName evidence="2">Putative helicase</fullName>
    </submittedName>
</protein>
<keyword evidence="2" id="KW-0547">Nucleotide-binding</keyword>
<evidence type="ECO:0000313" key="3">
    <source>
        <dbReference type="Proteomes" id="UP000027601"/>
    </source>
</evidence>
<keyword evidence="3" id="KW-1185">Reference proteome</keyword>
<sequence length="77" mass="8913">MQKLRHYASFIGTSNHKDLLTDISGSRRFACIEVTASINMSHPIHYERLYSQAIISLYSGERYWFDSNNGGALYYVF</sequence>
<dbReference type="PANTHER" id="PTHR34985:SF1">
    <property type="entry name" value="SLR0554 PROTEIN"/>
    <property type="match status" value="1"/>
</dbReference>
<dbReference type="AlphaFoldDB" id="A0A069D5I7"/>
<dbReference type="Pfam" id="PF05272">
    <property type="entry name" value="VapE-like_dom"/>
    <property type="match status" value="1"/>
</dbReference>
<keyword evidence="2" id="KW-0067">ATP-binding</keyword>
<dbReference type="EMBL" id="BAJS01000040">
    <property type="protein sequence ID" value="GAK38148.1"/>
    <property type="molecule type" value="Genomic_DNA"/>
</dbReference>
<dbReference type="PANTHER" id="PTHR34985">
    <property type="entry name" value="SLR0554 PROTEIN"/>
    <property type="match status" value="1"/>
</dbReference>
<gene>
    <name evidence="2" type="ORF">JCM15093_3463</name>
</gene>
<comment type="caution">
    <text evidence="2">The sequence shown here is derived from an EMBL/GenBank/DDBJ whole genome shotgun (WGS) entry which is preliminary data.</text>
</comment>
<keyword evidence="2" id="KW-0378">Hydrolase</keyword>